<keyword evidence="4" id="KW-0732">Signal</keyword>
<evidence type="ECO:0000256" key="3">
    <source>
        <dbReference type="ARBA" id="ARBA00012663"/>
    </source>
</evidence>
<evidence type="ECO:0000256" key="1">
    <source>
        <dbReference type="ARBA" id="ARBA00001231"/>
    </source>
</evidence>
<comment type="caution">
    <text evidence="10">The sequence shown here is derived from an EMBL/GenBank/DDBJ whole genome shotgun (WGS) entry which is preliminary data.</text>
</comment>
<dbReference type="InterPro" id="IPR004119">
    <property type="entry name" value="EcKL"/>
</dbReference>
<dbReference type="Pfam" id="PF00728">
    <property type="entry name" value="Glyco_hydro_20"/>
    <property type="match status" value="1"/>
</dbReference>
<dbReference type="GO" id="GO:0005886">
    <property type="term" value="C:plasma membrane"/>
    <property type="evidence" value="ECO:0007669"/>
    <property type="project" value="TreeGrafter"/>
</dbReference>
<comment type="similarity">
    <text evidence="2">Belongs to the glycosyl hydrolase 20 family.</text>
</comment>
<organism evidence="10 11">
    <name type="scientific">Cotesia glomerata</name>
    <name type="common">Lepidopteran parasitic wasp</name>
    <name type="synonym">Apanteles glomeratus</name>
    <dbReference type="NCBI Taxonomy" id="32391"/>
    <lineage>
        <taxon>Eukaryota</taxon>
        <taxon>Metazoa</taxon>
        <taxon>Ecdysozoa</taxon>
        <taxon>Arthropoda</taxon>
        <taxon>Hexapoda</taxon>
        <taxon>Insecta</taxon>
        <taxon>Pterygota</taxon>
        <taxon>Neoptera</taxon>
        <taxon>Endopterygota</taxon>
        <taxon>Hymenoptera</taxon>
        <taxon>Apocrita</taxon>
        <taxon>Ichneumonoidea</taxon>
        <taxon>Braconidae</taxon>
        <taxon>Microgastrinae</taxon>
        <taxon>Cotesia</taxon>
    </lineage>
</organism>
<evidence type="ECO:0000256" key="2">
    <source>
        <dbReference type="ARBA" id="ARBA00006285"/>
    </source>
</evidence>
<dbReference type="Proteomes" id="UP000826195">
    <property type="component" value="Unassembled WGS sequence"/>
</dbReference>
<dbReference type="PANTHER" id="PTHR22600">
    <property type="entry name" value="BETA-HEXOSAMINIDASE"/>
    <property type="match status" value="1"/>
</dbReference>
<dbReference type="GO" id="GO:0005975">
    <property type="term" value="P:carbohydrate metabolic process"/>
    <property type="evidence" value="ECO:0007669"/>
    <property type="project" value="InterPro"/>
</dbReference>
<keyword evidence="6" id="KW-0325">Glycoprotein</keyword>
<name>A0AAV7IFY2_COTGL</name>
<dbReference type="PRINTS" id="PR00738">
    <property type="entry name" value="GLHYDRLASE20"/>
</dbReference>
<dbReference type="EC" id="3.2.1.52" evidence="3"/>
<feature type="domain" description="Beta-hexosaminidase eukaryotic type N-terminal" evidence="9">
    <location>
        <begin position="167"/>
        <end position="238"/>
    </location>
</feature>
<evidence type="ECO:0000313" key="11">
    <source>
        <dbReference type="Proteomes" id="UP000826195"/>
    </source>
</evidence>
<gene>
    <name evidence="10" type="ORF">KQX54_005975</name>
</gene>
<dbReference type="Pfam" id="PF02958">
    <property type="entry name" value="EcKL"/>
    <property type="match status" value="1"/>
</dbReference>
<dbReference type="Pfam" id="PF14845">
    <property type="entry name" value="Glycohydro_20b2"/>
    <property type="match status" value="1"/>
</dbReference>
<sequence>MSDLEWLTEEYVQNALRNPKKGNSILVTNMVVKNATDKGDNYTSEMYRVYFDLTCKDGKKKYSVIVKTTHRNQQKHTDPLWEYKCIRNNCRRVEITSNTTLPQSLDACHTFCGGGRVWPDPSGGIYYSNQDLVTIDLKRFRYFVRGRKTPVEKLTTQRFREMKSRLRRFKPDGKKDLRPCALFIHAMCLEDCIGTSLTLETDESYELEIETPLAVVHVRIMAKNYFGLRHGIETLEQLIFFNNITRQIQIPASVKVYDRPSYPHRGVMLDTSRNYLNKSAIMRTIMGMGMSKLNTLHWHITDQYSFPYVSRTWPNMTRFGAYSPSKVYTAEDIKEIKEFGIYHGVRVVPELDAPAHVGEGWQWIDDALICYREAFWTDHCSAPPCGQLNPLSEKVYEVLEGLYKDMIKDFDADVFHLGGDQVNKNCWQSSDAIRHWANSTDLMLEDKMFFKLWNNFQARAYQKLKAANGGKDKQVILWTSDLTKKNNLDQLDNKTYIIQNWNSKSDNKTVSDLINAGFRVIFSHYDVHFLDCGFGSYVGPGANWCSPYNDWRRIFEYSPLETLKSLKLESKKNLIFGGEVILWSESADENSLDVQLWPRAAALAGRLWNDETESSRNTWRGVESRMFLHRDRLVNRGILAQTMAPEWCQQNLGLCRLPIEISVGENSGYIIFPN</sequence>
<dbReference type="InterPro" id="IPR017853">
    <property type="entry name" value="GH"/>
</dbReference>
<dbReference type="GO" id="GO:0016231">
    <property type="term" value="F:beta-N-acetylglucosaminidase activity"/>
    <property type="evidence" value="ECO:0007669"/>
    <property type="project" value="TreeGrafter"/>
</dbReference>
<proteinExistence type="inferred from homology"/>
<dbReference type="InterPro" id="IPR029018">
    <property type="entry name" value="Hex-like_dom2"/>
</dbReference>
<keyword evidence="5" id="KW-0378">Hydrolase</keyword>
<dbReference type="InterPro" id="IPR015883">
    <property type="entry name" value="Glyco_hydro_20_cat"/>
</dbReference>
<dbReference type="EMBL" id="JAHXZJ010001492">
    <property type="protein sequence ID" value="KAH0552124.1"/>
    <property type="molecule type" value="Genomic_DNA"/>
</dbReference>
<evidence type="ECO:0000256" key="4">
    <source>
        <dbReference type="ARBA" id="ARBA00022729"/>
    </source>
</evidence>
<dbReference type="Gene3D" id="3.30.379.10">
    <property type="entry name" value="Chitobiase/beta-hexosaminidase domain 2-like"/>
    <property type="match status" value="1"/>
</dbReference>
<dbReference type="SUPFAM" id="SSF55545">
    <property type="entry name" value="beta-N-acetylhexosaminidase-like domain"/>
    <property type="match status" value="1"/>
</dbReference>
<evidence type="ECO:0000256" key="7">
    <source>
        <dbReference type="ARBA" id="ARBA00023295"/>
    </source>
</evidence>
<comment type="catalytic activity">
    <reaction evidence="1">
        <text>Hydrolysis of terminal non-reducing N-acetyl-D-hexosamine residues in N-acetyl-beta-D-hexosaminides.</text>
        <dbReference type="EC" id="3.2.1.52"/>
    </reaction>
</comment>
<dbReference type="SUPFAM" id="SSF51445">
    <property type="entry name" value="(Trans)glycosidases"/>
    <property type="match status" value="1"/>
</dbReference>
<evidence type="ECO:0000256" key="5">
    <source>
        <dbReference type="ARBA" id="ARBA00022801"/>
    </source>
</evidence>
<dbReference type="AlphaFoldDB" id="A0AAV7IFY2"/>
<accession>A0AAV7IFY2</accession>
<evidence type="ECO:0000259" key="9">
    <source>
        <dbReference type="Pfam" id="PF14845"/>
    </source>
</evidence>
<dbReference type="PANTHER" id="PTHR22600:SF26">
    <property type="entry name" value="BETA-N-ACETYLHEXOSAMINIDASE"/>
    <property type="match status" value="1"/>
</dbReference>
<feature type="domain" description="Glycoside hydrolase family 20 catalytic" evidence="8">
    <location>
        <begin position="262"/>
        <end position="610"/>
    </location>
</feature>
<dbReference type="InterPro" id="IPR029019">
    <property type="entry name" value="HEX_eukaryotic_N"/>
</dbReference>
<protein>
    <recommendedName>
        <fullName evidence="3">beta-N-acetylhexosaminidase</fullName>
        <ecNumber evidence="3">3.2.1.52</ecNumber>
    </recommendedName>
</protein>
<dbReference type="Gene3D" id="3.20.20.80">
    <property type="entry name" value="Glycosidases"/>
    <property type="match status" value="1"/>
</dbReference>
<dbReference type="GO" id="GO:0030203">
    <property type="term" value="P:glycosaminoglycan metabolic process"/>
    <property type="evidence" value="ECO:0007669"/>
    <property type="project" value="TreeGrafter"/>
</dbReference>
<evidence type="ECO:0000313" key="10">
    <source>
        <dbReference type="EMBL" id="KAH0552124.1"/>
    </source>
</evidence>
<reference evidence="10 11" key="1">
    <citation type="journal article" date="2021" name="J. Hered.">
        <title>A chromosome-level genome assembly of the parasitoid wasp, Cotesia glomerata (Hymenoptera: Braconidae).</title>
        <authorList>
            <person name="Pinto B.J."/>
            <person name="Weis J.J."/>
            <person name="Gamble T."/>
            <person name="Ode P.J."/>
            <person name="Paul R."/>
            <person name="Zaspel J.M."/>
        </authorList>
    </citation>
    <scope>NUCLEOTIDE SEQUENCE [LARGE SCALE GENOMIC DNA]</scope>
    <source>
        <strain evidence="10">CgM1</strain>
    </source>
</reference>
<evidence type="ECO:0000256" key="6">
    <source>
        <dbReference type="ARBA" id="ARBA00023180"/>
    </source>
</evidence>
<keyword evidence="11" id="KW-1185">Reference proteome</keyword>
<evidence type="ECO:0000259" key="8">
    <source>
        <dbReference type="Pfam" id="PF00728"/>
    </source>
</evidence>
<dbReference type="FunFam" id="3.20.20.80:FF:000063">
    <property type="entry name" value="Beta-hexosaminidase"/>
    <property type="match status" value="1"/>
</dbReference>
<keyword evidence="7" id="KW-0326">Glycosidase</keyword>
<dbReference type="InterPro" id="IPR025705">
    <property type="entry name" value="Beta_hexosaminidase_sua/sub"/>
</dbReference>